<reference evidence="3" key="1">
    <citation type="submission" date="2015-10" db="EMBL/GenBank/DDBJ databases">
        <authorList>
            <person name="Gilbert D.G."/>
        </authorList>
    </citation>
    <scope>NUCLEOTIDE SEQUENCE</scope>
</reference>
<dbReference type="PANTHER" id="PTHR43619:SF2">
    <property type="entry name" value="S-ADENOSYL-L-METHIONINE-DEPENDENT METHYLTRANSFERASES SUPERFAMILY PROTEIN"/>
    <property type="match status" value="1"/>
</dbReference>
<sequence length="289" mass="32119">MKSATQSPDLDTSRISVSAHYTGYIWYKHGLSAAGFATGTGRFANAALAPINAFLRLVAGADIDIFLLQRHSVIDHQVRDLIEQHGIEQIVELASGLSPRGYRIKQQYPHIRYIEGDLPGMAARKRELLGRVGLAAGHDVVECNILQEDGPTSIAAVLASLDTSKPTLIITEGLVNYFDLPVIRSVWARMAQGLKRFPQGYYITDLYPDFADHPSYRYVKMAQKLVGLFTRGQWPLHYSNDNAIRNGFGEDGFDQVDVLDPASFYGQLNLPEVKIKTLVRIIRCKVSGE</sequence>
<dbReference type="EMBL" id="CZQC01000005">
    <property type="protein sequence ID" value="CUS40196.1"/>
    <property type="molecule type" value="Genomic_DNA"/>
</dbReference>
<proteinExistence type="predicted"/>
<dbReference type="Gene3D" id="3.40.50.150">
    <property type="entry name" value="Vaccinia Virus protein VP39"/>
    <property type="match status" value="1"/>
</dbReference>
<dbReference type="GO" id="GO:0008168">
    <property type="term" value="F:methyltransferase activity"/>
    <property type="evidence" value="ECO:0007669"/>
    <property type="project" value="UniProtKB-KW"/>
</dbReference>
<dbReference type="PANTHER" id="PTHR43619">
    <property type="entry name" value="S-ADENOSYL-L-METHIONINE-DEPENDENT METHYLTRANSFERASE YKTD-RELATED"/>
    <property type="match status" value="1"/>
</dbReference>
<dbReference type="InterPro" id="IPR029063">
    <property type="entry name" value="SAM-dependent_MTases_sf"/>
</dbReference>
<evidence type="ECO:0000256" key="2">
    <source>
        <dbReference type="ARBA" id="ARBA00022679"/>
    </source>
</evidence>
<keyword evidence="1 3" id="KW-0489">Methyltransferase</keyword>
<keyword evidence="2 3" id="KW-0808">Transferase</keyword>
<protein>
    <submittedName>
        <fullName evidence="3">O-Methyltransferase involved in polyketide biosynthesis</fullName>
    </submittedName>
</protein>
<dbReference type="SUPFAM" id="SSF53335">
    <property type="entry name" value="S-adenosyl-L-methionine-dependent methyltransferases"/>
    <property type="match status" value="1"/>
</dbReference>
<dbReference type="GO" id="GO:0032259">
    <property type="term" value="P:methylation"/>
    <property type="evidence" value="ECO:0007669"/>
    <property type="project" value="UniProtKB-KW"/>
</dbReference>
<evidence type="ECO:0000313" key="3">
    <source>
        <dbReference type="EMBL" id="CUS40196.1"/>
    </source>
</evidence>
<organism evidence="3">
    <name type="scientific">hydrothermal vent metagenome</name>
    <dbReference type="NCBI Taxonomy" id="652676"/>
    <lineage>
        <taxon>unclassified sequences</taxon>
        <taxon>metagenomes</taxon>
        <taxon>ecological metagenomes</taxon>
    </lineage>
</organism>
<dbReference type="Pfam" id="PF04072">
    <property type="entry name" value="LCM"/>
    <property type="match status" value="1"/>
</dbReference>
<dbReference type="AlphaFoldDB" id="A0A161K422"/>
<dbReference type="InterPro" id="IPR007213">
    <property type="entry name" value="Ppm1/Ppm2/Tcmp"/>
</dbReference>
<evidence type="ECO:0000256" key="1">
    <source>
        <dbReference type="ARBA" id="ARBA00022603"/>
    </source>
</evidence>
<name>A0A161K422_9ZZZZ</name>
<gene>
    <name evidence="3" type="ORF">MGWOODY_Tha887</name>
</gene>
<accession>A0A161K422</accession>